<dbReference type="SUPFAM" id="SSF54897">
    <property type="entry name" value="Protease propeptides/inhibitors"/>
    <property type="match status" value="1"/>
</dbReference>
<dbReference type="InterPro" id="IPR050131">
    <property type="entry name" value="Peptidase_S8_subtilisin-like"/>
</dbReference>
<dbReference type="EMBL" id="BSFP01000097">
    <property type="protein sequence ID" value="GLL07471.1"/>
    <property type="molecule type" value="Genomic_DNA"/>
</dbReference>
<evidence type="ECO:0000313" key="10">
    <source>
        <dbReference type="EMBL" id="GLL07471.1"/>
    </source>
</evidence>
<dbReference type="FunFam" id="3.40.50.200:FF:000014">
    <property type="entry name" value="Proteinase K"/>
    <property type="match status" value="1"/>
</dbReference>
<dbReference type="PANTHER" id="PTHR43806:SF11">
    <property type="entry name" value="CEREVISIN-RELATED"/>
    <property type="match status" value="1"/>
</dbReference>
<dbReference type="Gene3D" id="3.40.50.200">
    <property type="entry name" value="Peptidase S8/S53 domain"/>
    <property type="match status" value="1"/>
</dbReference>
<feature type="active site" description="Charge relay system" evidence="5 6">
    <location>
        <position position="187"/>
    </location>
</feature>
<evidence type="ECO:0000256" key="6">
    <source>
        <dbReference type="PROSITE-ProRule" id="PRU01240"/>
    </source>
</evidence>
<reference evidence="10" key="2">
    <citation type="submission" date="2023-01" db="EMBL/GenBank/DDBJ databases">
        <authorList>
            <person name="Sun Q."/>
            <person name="Evtushenko L."/>
        </authorList>
    </citation>
    <scope>NUCLEOTIDE SEQUENCE</scope>
    <source>
        <strain evidence="10">VKM Ac-1321</strain>
    </source>
</reference>
<dbReference type="PANTHER" id="PTHR43806">
    <property type="entry name" value="PEPTIDASE S8"/>
    <property type="match status" value="1"/>
</dbReference>
<protein>
    <submittedName>
        <fullName evidence="10">Serine protease</fullName>
    </submittedName>
</protein>
<evidence type="ECO:0000256" key="1">
    <source>
        <dbReference type="ARBA" id="ARBA00011073"/>
    </source>
</evidence>
<dbReference type="Gene3D" id="3.30.70.80">
    <property type="entry name" value="Peptidase S8 propeptide/proteinase inhibitor I9"/>
    <property type="match status" value="1"/>
</dbReference>
<dbReference type="SUPFAM" id="SSF52743">
    <property type="entry name" value="Subtilisin-like"/>
    <property type="match status" value="1"/>
</dbReference>
<dbReference type="Pfam" id="PF05922">
    <property type="entry name" value="Inhibitor_I9"/>
    <property type="match status" value="1"/>
</dbReference>
<evidence type="ECO:0000313" key="11">
    <source>
        <dbReference type="Proteomes" id="UP001143480"/>
    </source>
</evidence>
<dbReference type="InterPro" id="IPR037045">
    <property type="entry name" value="S8pro/Inhibitor_I9_sf"/>
</dbReference>
<dbReference type="InterPro" id="IPR023828">
    <property type="entry name" value="Peptidase_S8_Ser-AS"/>
</dbReference>
<feature type="active site" description="Charge relay system" evidence="5 6">
    <location>
        <position position="339"/>
    </location>
</feature>
<dbReference type="PROSITE" id="PS51892">
    <property type="entry name" value="SUBTILASE"/>
    <property type="match status" value="1"/>
</dbReference>
<dbReference type="PROSITE" id="PS00138">
    <property type="entry name" value="SUBTILASE_SER"/>
    <property type="match status" value="1"/>
</dbReference>
<dbReference type="PROSITE" id="PS00137">
    <property type="entry name" value="SUBTILASE_HIS"/>
    <property type="match status" value="1"/>
</dbReference>
<dbReference type="InterPro" id="IPR036852">
    <property type="entry name" value="Peptidase_S8/S53_dom_sf"/>
</dbReference>
<evidence type="ECO:0000256" key="3">
    <source>
        <dbReference type="ARBA" id="ARBA00022801"/>
    </source>
</evidence>
<dbReference type="InterPro" id="IPR015500">
    <property type="entry name" value="Peptidase_S8_subtilisin-rel"/>
</dbReference>
<dbReference type="InterPro" id="IPR000209">
    <property type="entry name" value="Peptidase_S8/S53_dom"/>
</dbReference>
<dbReference type="Pfam" id="PF00082">
    <property type="entry name" value="Peptidase_S8"/>
    <property type="match status" value="1"/>
</dbReference>
<dbReference type="InterPro" id="IPR022398">
    <property type="entry name" value="Peptidase_S8_His-AS"/>
</dbReference>
<feature type="signal peptide" evidence="8">
    <location>
        <begin position="1"/>
        <end position="27"/>
    </location>
</feature>
<dbReference type="CDD" id="cd04077">
    <property type="entry name" value="Peptidases_S8_PCSK9_ProteinaseK_like"/>
    <property type="match status" value="1"/>
</dbReference>
<organism evidence="10 11">
    <name type="scientific">Dactylosporangium matsuzakiense</name>
    <dbReference type="NCBI Taxonomy" id="53360"/>
    <lineage>
        <taxon>Bacteria</taxon>
        <taxon>Bacillati</taxon>
        <taxon>Actinomycetota</taxon>
        <taxon>Actinomycetes</taxon>
        <taxon>Micromonosporales</taxon>
        <taxon>Micromonosporaceae</taxon>
        <taxon>Dactylosporangium</taxon>
    </lineage>
</organism>
<dbReference type="GO" id="GO:0005615">
    <property type="term" value="C:extracellular space"/>
    <property type="evidence" value="ECO:0007669"/>
    <property type="project" value="TreeGrafter"/>
</dbReference>
<dbReference type="AlphaFoldDB" id="A0A9W6KSQ7"/>
<dbReference type="PRINTS" id="PR00723">
    <property type="entry name" value="SUBTILISIN"/>
</dbReference>
<dbReference type="InterPro" id="IPR008979">
    <property type="entry name" value="Galactose-bd-like_sf"/>
</dbReference>
<keyword evidence="8" id="KW-0732">Signal</keyword>
<sequence length="536" mass="54593">MRAFLRTTLIAAAATAGLVGAGTPAFAAPEGTILGANGAGTIRDRYIVVFKDSVAASSTAADASRLAEQFGGKVGRSFSRTLKGFSAELSERAAKRLAANPLVDYVQQDRTVRLAATETDAPWGLDRIDQPSLPLNGGYDYSTTATNVTAYILDTGVRLTHSQFGGRARSGYDFIDNDTDASDCQGHGTHVAGTVGGSTYGVAKGVALVSVRVLDCDGSGSYSGIIAGIDWITANAQKPAVVNMSLGGAADGSVDQAVRNSIAAGITYGVAAGNSNVDACATSPARTAEAITVGATDQSDARASFSNWGSCLDIFAPGVSILSSSNASDTDTASMSGTSMATPHVVGAAALYLAANPSASPSQVRDALVAGSDQGLVANAGSGSPNRLLNVAGNQVNQAPESSPVTTVPAVTPAPVTAPAQPCNVATNPTDVVLRDRGTAVSAVAVANCAGKASKAAKVELHVAYPRRGDLTVELIAPNGQVKKLKSANKRDRAANLDVLYTVNLSKYNRSGLWKIRVRDTAKGGAGVLDSWTLTV</sequence>
<name>A0A9W6KSQ7_9ACTN</name>
<proteinExistence type="inferred from homology"/>
<dbReference type="Proteomes" id="UP001143480">
    <property type="component" value="Unassembled WGS sequence"/>
</dbReference>
<dbReference type="InterPro" id="IPR010259">
    <property type="entry name" value="S8pro/Inhibitor_I9"/>
</dbReference>
<keyword evidence="2 6" id="KW-0645">Protease</keyword>
<dbReference type="Gene3D" id="2.60.120.260">
    <property type="entry name" value="Galactose-binding domain-like"/>
    <property type="match status" value="1"/>
</dbReference>
<keyword evidence="11" id="KW-1185">Reference proteome</keyword>
<keyword evidence="3 6" id="KW-0378">Hydrolase</keyword>
<dbReference type="SUPFAM" id="SSF49785">
    <property type="entry name" value="Galactose-binding domain-like"/>
    <property type="match status" value="1"/>
</dbReference>
<feature type="chain" id="PRO_5040833030" evidence="8">
    <location>
        <begin position="28"/>
        <end position="536"/>
    </location>
</feature>
<dbReference type="InterPro" id="IPR002884">
    <property type="entry name" value="P_dom"/>
</dbReference>
<gene>
    <name evidence="10" type="ORF">GCM10017581_092230</name>
</gene>
<comment type="similarity">
    <text evidence="1 6 7">Belongs to the peptidase S8 family.</text>
</comment>
<feature type="active site" description="Charge relay system" evidence="5 6">
    <location>
        <position position="154"/>
    </location>
</feature>
<evidence type="ECO:0000256" key="2">
    <source>
        <dbReference type="ARBA" id="ARBA00022670"/>
    </source>
</evidence>
<dbReference type="PROSITE" id="PS51829">
    <property type="entry name" value="P_HOMO_B"/>
    <property type="match status" value="1"/>
</dbReference>
<accession>A0A9W6KSQ7</accession>
<dbReference type="RefSeq" id="WP_261961194.1">
    <property type="nucleotide sequence ID" value="NZ_BAAAXA010000001.1"/>
</dbReference>
<evidence type="ECO:0000256" key="5">
    <source>
        <dbReference type="PIRSR" id="PIRSR615500-1"/>
    </source>
</evidence>
<comment type="caution">
    <text evidence="10">The sequence shown here is derived from an EMBL/GenBank/DDBJ whole genome shotgun (WGS) entry which is preliminary data.</text>
</comment>
<evidence type="ECO:0000256" key="7">
    <source>
        <dbReference type="RuleBase" id="RU003355"/>
    </source>
</evidence>
<dbReference type="Pfam" id="PF01483">
    <property type="entry name" value="P_proprotein"/>
    <property type="match status" value="1"/>
</dbReference>
<dbReference type="InterPro" id="IPR034193">
    <property type="entry name" value="PCSK9_ProteinaseK-like"/>
</dbReference>
<evidence type="ECO:0000256" key="8">
    <source>
        <dbReference type="SAM" id="SignalP"/>
    </source>
</evidence>
<reference evidence="10" key="1">
    <citation type="journal article" date="2014" name="Int. J. Syst. Evol. Microbiol.">
        <title>Complete genome sequence of Corynebacterium casei LMG S-19264T (=DSM 44701T), isolated from a smear-ripened cheese.</title>
        <authorList>
            <consortium name="US DOE Joint Genome Institute (JGI-PGF)"/>
            <person name="Walter F."/>
            <person name="Albersmeier A."/>
            <person name="Kalinowski J."/>
            <person name="Ruckert C."/>
        </authorList>
    </citation>
    <scope>NUCLEOTIDE SEQUENCE</scope>
    <source>
        <strain evidence="10">VKM Ac-1321</strain>
    </source>
</reference>
<dbReference type="GO" id="GO:0006508">
    <property type="term" value="P:proteolysis"/>
    <property type="evidence" value="ECO:0007669"/>
    <property type="project" value="UniProtKB-KW"/>
</dbReference>
<dbReference type="InterPro" id="IPR023827">
    <property type="entry name" value="Peptidase_S8_Asp-AS"/>
</dbReference>
<feature type="domain" description="P/Homo B" evidence="9">
    <location>
        <begin position="417"/>
        <end position="536"/>
    </location>
</feature>
<evidence type="ECO:0000259" key="9">
    <source>
        <dbReference type="PROSITE" id="PS51829"/>
    </source>
</evidence>
<dbReference type="PROSITE" id="PS00136">
    <property type="entry name" value="SUBTILASE_ASP"/>
    <property type="match status" value="1"/>
</dbReference>
<keyword evidence="4 6" id="KW-0720">Serine protease</keyword>
<dbReference type="GO" id="GO:0004252">
    <property type="term" value="F:serine-type endopeptidase activity"/>
    <property type="evidence" value="ECO:0007669"/>
    <property type="project" value="UniProtKB-UniRule"/>
</dbReference>
<evidence type="ECO:0000256" key="4">
    <source>
        <dbReference type="ARBA" id="ARBA00022825"/>
    </source>
</evidence>